<evidence type="ECO:0000313" key="2">
    <source>
        <dbReference type="Proteomes" id="UP000272117"/>
    </source>
</evidence>
<accession>A0A3M9MM22</accession>
<proteinExistence type="predicted"/>
<gene>
    <name evidence="1" type="ORF">EFB08_11275</name>
</gene>
<dbReference type="RefSeq" id="WP_123127075.1">
    <property type="nucleotide sequence ID" value="NZ_RJJD01000006.1"/>
</dbReference>
<comment type="caution">
    <text evidence="1">The sequence shown here is derived from an EMBL/GenBank/DDBJ whole genome shotgun (WGS) entry which is preliminary data.</text>
</comment>
<evidence type="ECO:0000313" key="1">
    <source>
        <dbReference type="EMBL" id="RNI26592.1"/>
    </source>
</evidence>
<name>A0A3M9MM22_9BACT</name>
<protein>
    <submittedName>
        <fullName evidence="1">Uncharacterized protein</fullName>
    </submittedName>
</protein>
<dbReference type="AlphaFoldDB" id="A0A3M9MM22"/>
<reference evidence="1 2" key="1">
    <citation type="submission" date="2018-11" db="EMBL/GenBank/DDBJ databases">
        <title>Rufibacter latericius sp. nov., isolated from water in Baiyang Lake.</title>
        <authorList>
            <person name="Yang Y."/>
        </authorList>
    </citation>
    <scope>NUCLEOTIDE SEQUENCE [LARGE SCALE GENOMIC DNA]</scope>
    <source>
        <strain evidence="1 2">R-22-1c-1</strain>
    </source>
</reference>
<keyword evidence="2" id="KW-1185">Reference proteome</keyword>
<dbReference type="EMBL" id="RJJD01000006">
    <property type="protein sequence ID" value="RNI26592.1"/>
    <property type="molecule type" value="Genomic_DNA"/>
</dbReference>
<dbReference type="Proteomes" id="UP000272117">
    <property type="component" value="Unassembled WGS sequence"/>
</dbReference>
<organism evidence="1 2">
    <name type="scientific">Rufibacter latericius</name>
    <dbReference type="NCBI Taxonomy" id="2487040"/>
    <lineage>
        <taxon>Bacteria</taxon>
        <taxon>Pseudomonadati</taxon>
        <taxon>Bacteroidota</taxon>
        <taxon>Cytophagia</taxon>
        <taxon>Cytophagales</taxon>
        <taxon>Hymenobacteraceae</taxon>
        <taxon>Rufibacter</taxon>
    </lineage>
</organism>
<sequence length="62" mass="7291">MSETTYAQKYAQLAQAVKSMRDAQKQYFKYRERVDLEASKKREKLVDELLEESIPATQTSLF</sequence>